<dbReference type="RefSeq" id="XP_066069163.1">
    <property type="nucleotide sequence ID" value="XM_066213066.1"/>
</dbReference>
<name>A0AAJ8JU38_9TREE</name>
<dbReference type="KEGG" id="cdep:91087884"/>
<proteinExistence type="predicted"/>
<reference evidence="1" key="3">
    <citation type="submission" date="2024-01" db="EMBL/GenBank/DDBJ databases">
        <authorList>
            <person name="Coelho M.A."/>
            <person name="David-Palma M."/>
            <person name="Shea T."/>
            <person name="Sun S."/>
            <person name="Cuomo C.A."/>
            <person name="Heitman J."/>
        </authorList>
    </citation>
    <scope>NUCLEOTIDE SEQUENCE</scope>
    <source>
        <strain evidence="1">CBS 7841</strain>
    </source>
</reference>
<accession>A0AAJ8JU38</accession>
<evidence type="ECO:0000313" key="1">
    <source>
        <dbReference type="EMBL" id="WVN88463.1"/>
    </source>
</evidence>
<reference evidence="1" key="1">
    <citation type="submission" date="2016-06" db="EMBL/GenBank/DDBJ databases">
        <authorList>
            <person name="Cuomo C."/>
            <person name="Litvintseva A."/>
            <person name="Heitman J."/>
            <person name="Chen Y."/>
            <person name="Sun S."/>
            <person name="Springer D."/>
            <person name="Dromer F."/>
            <person name="Young S."/>
            <person name="Zeng Q."/>
            <person name="Chapman S."/>
            <person name="Gujja S."/>
            <person name="Saif S."/>
            <person name="Birren B."/>
        </authorList>
    </citation>
    <scope>NUCLEOTIDE SEQUENCE</scope>
    <source>
        <strain evidence="1">CBS 7841</strain>
    </source>
</reference>
<keyword evidence="2" id="KW-1185">Reference proteome</keyword>
<dbReference type="GeneID" id="91087884"/>
<organism evidence="1 2">
    <name type="scientific">Cryptococcus depauperatus CBS 7841</name>
    <dbReference type="NCBI Taxonomy" id="1295531"/>
    <lineage>
        <taxon>Eukaryota</taxon>
        <taxon>Fungi</taxon>
        <taxon>Dikarya</taxon>
        <taxon>Basidiomycota</taxon>
        <taxon>Agaricomycotina</taxon>
        <taxon>Tremellomycetes</taxon>
        <taxon>Tremellales</taxon>
        <taxon>Cryptococcaceae</taxon>
        <taxon>Cryptococcus</taxon>
    </lineage>
</organism>
<reference evidence="1" key="2">
    <citation type="journal article" date="2022" name="Elife">
        <title>Obligate sexual reproduction of a homothallic fungus closely related to the Cryptococcus pathogenic species complex.</title>
        <authorList>
            <person name="Passer A.R."/>
            <person name="Clancey S.A."/>
            <person name="Shea T."/>
            <person name="David-Palma M."/>
            <person name="Averette A.F."/>
            <person name="Boekhout T."/>
            <person name="Porcel B.M."/>
            <person name="Nowrousian M."/>
            <person name="Cuomo C.A."/>
            <person name="Sun S."/>
            <person name="Heitman J."/>
            <person name="Coelho M.A."/>
        </authorList>
    </citation>
    <scope>NUCLEOTIDE SEQUENCE</scope>
    <source>
        <strain evidence="1">CBS 7841</strain>
    </source>
</reference>
<dbReference type="EMBL" id="CP143787">
    <property type="protein sequence ID" value="WVN88463.1"/>
    <property type="molecule type" value="Genomic_DNA"/>
</dbReference>
<evidence type="ECO:0000313" key="2">
    <source>
        <dbReference type="Proteomes" id="UP000094043"/>
    </source>
</evidence>
<gene>
    <name evidence="1" type="ORF">L203_103674</name>
</gene>
<protein>
    <submittedName>
        <fullName evidence="1">Uncharacterized protein</fullName>
    </submittedName>
</protein>
<sequence length="73" mass="8468">MVTNDESLTKYPLFLRTLSEGGVPYCKADTCRFERECRNVSENDIYLSTSSVLRAVVIVSTEWEFFLLLKRIL</sequence>
<dbReference type="AlphaFoldDB" id="A0AAJ8JU38"/>
<dbReference type="Proteomes" id="UP000094043">
    <property type="component" value="Chromosome 4"/>
</dbReference>